<sequence>MATFQLPPHVEALRCMVVEGGGDGRVMPPELVGEVMNYCGTPILRMDGPSEQVATKLDPINLEYAFIDDGEIYRVVVVDGDICVVGSHTRECLYTTKKHTCQIHLQAWCYDAEHRRLFIS</sequence>
<name>A0A7J6S6B6_PEROL</name>
<dbReference type="EMBL" id="JABANM010017537">
    <property type="protein sequence ID" value="KAF4727590.1"/>
    <property type="molecule type" value="Genomic_DNA"/>
</dbReference>
<keyword evidence="3" id="KW-1185">Reference proteome</keyword>
<dbReference type="EMBL" id="JABANO010038776">
    <property type="protein sequence ID" value="KAF4698002.1"/>
    <property type="molecule type" value="Genomic_DNA"/>
</dbReference>
<evidence type="ECO:0000313" key="2">
    <source>
        <dbReference type="EMBL" id="KAF4727590.1"/>
    </source>
</evidence>
<protein>
    <submittedName>
        <fullName evidence="2">Uncharacterized protein</fullName>
    </submittedName>
</protein>
<feature type="non-terminal residue" evidence="2">
    <location>
        <position position="120"/>
    </location>
</feature>
<accession>A0A7J6S6B6</accession>
<evidence type="ECO:0000313" key="4">
    <source>
        <dbReference type="Proteomes" id="UP000574390"/>
    </source>
</evidence>
<proteinExistence type="predicted"/>
<gene>
    <name evidence="2" type="ORF">FOZ62_030246</name>
    <name evidence="1" type="ORF">FOZ63_008183</name>
</gene>
<dbReference type="Proteomes" id="UP000553632">
    <property type="component" value="Unassembled WGS sequence"/>
</dbReference>
<evidence type="ECO:0000313" key="1">
    <source>
        <dbReference type="EMBL" id="KAF4698002.1"/>
    </source>
</evidence>
<reference evidence="3 4" key="1">
    <citation type="submission" date="2020-04" db="EMBL/GenBank/DDBJ databases">
        <title>Perkinsus olseni comparative genomics.</title>
        <authorList>
            <person name="Bogema D.R."/>
        </authorList>
    </citation>
    <scope>NUCLEOTIDE SEQUENCE [LARGE SCALE GENOMIC DNA]</scope>
    <source>
        <strain evidence="2">ATCC PRA-205</strain>
        <strain evidence="1 3">ATCC PRA-207</strain>
    </source>
</reference>
<evidence type="ECO:0000313" key="3">
    <source>
        <dbReference type="Proteomes" id="UP000553632"/>
    </source>
</evidence>
<dbReference type="Proteomes" id="UP000574390">
    <property type="component" value="Unassembled WGS sequence"/>
</dbReference>
<organism evidence="2 4">
    <name type="scientific">Perkinsus olseni</name>
    <name type="common">Perkinsus atlanticus</name>
    <dbReference type="NCBI Taxonomy" id="32597"/>
    <lineage>
        <taxon>Eukaryota</taxon>
        <taxon>Sar</taxon>
        <taxon>Alveolata</taxon>
        <taxon>Perkinsozoa</taxon>
        <taxon>Perkinsea</taxon>
        <taxon>Perkinsida</taxon>
        <taxon>Perkinsidae</taxon>
        <taxon>Perkinsus</taxon>
    </lineage>
</organism>
<comment type="caution">
    <text evidence="2">The sequence shown here is derived from an EMBL/GenBank/DDBJ whole genome shotgun (WGS) entry which is preliminary data.</text>
</comment>
<dbReference type="AlphaFoldDB" id="A0A7J6S6B6"/>